<keyword evidence="1" id="KW-0812">Transmembrane</keyword>
<keyword evidence="1" id="KW-0472">Membrane</keyword>
<feature type="transmembrane region" description="Helical" evidence="1">
    <location>
        <begin position="103"/>
        <end position="121"/>
    </location>
</feature>
<gene>
    <name evidence="2" type="ORF">SAMN05421818_1301</name>
</gene>
<keyword evidence="3" id="KW-1185">Reference proteome</keyword>
<name>A0A1G8GMS8_9FLAO</name>
<protein>
    <recommendedName>
        <fullName evidence="4">DUF2752 domain-containing protein</fullName>
    </recommendedName>
</protein>
<evidence type="ECO:0008006" key="4">
    <source>
        <dbReference type="Google" id="ProtNLM"/>
    </source>
</evidence>
<sequence length="128" mass="14832">MKKWCIRILLFLIPILLAFYYYKFFGSDGSTGVVCIFNKQTGWLCPGCGGQRAIQSLLHGNFNEAFLLNPLIYILLPLLVFLYVALIEVYVFGNKKFLEKYAIPNWFAYALVILLVLFFVLRNTDKIF</sequence>
<dbReference type="InterPro" id="IPR021215">
    <property type="entry name" value="DUF2752"/>
</dbReference>
<dbReference type="Pfam" id="PF10825">
    <property type="entry name" value="DUF2752"/>
    <property type="match status" value="1"/>
</dbReference>
<evidence type="ECO:0000313" key="3">
    <source>
        <dbReference type="Proteomes" id="UP000243588"/>
    </source>
</evidence>
<dbReference type="AlphaFoldDB" id="A0A1G8GMS8"/>
<evidence type="ECO:0000313" key="2">
    <source>
        <dbReference type="EMBL" id="SDH95728.1"/>
    </source>
</evidence>
<dbReference type="EMBL" id="FNDQ01000030">
    <property type="protein sequence ID" value="SDH95728.1"/>
    <property type="molecule type" value="Genomic_DNA"/>
</dbReference>
<dbReference type="STRING" id="702745.SAMN05421818_1301"/>
<dbReference type="Proteomes" id="UP000243588">
    <property type="component" value="Unassembled WGS sequence"/>
</dbReference>
<proteinExistence type="predicted"/>
<evidence type="ECO:0000256" key="1">
    <source>
        <dbReference type="SAM" id="Phobius"/>
    </source>
</evidence>
<feature type="transmembrane region" description="Helical" evidence="1">
    <location>
        <begin position="71"/>
        <end position="91"/>
    </location>
</feature>
<organism evidence="2 3">
    <name type="scientific">Myroides phaeus</name>
    <dbReference type="NCBI Taxonomy" id="702745"/>
    <lineage>
        <taxon>Bacteria</taxon>
        <taxon>Pseudomonadati</taxon>
        <taxon>Bacteroidota</taxon>
        <taxon>Flavobacteriia</taxon>
        <taxon>Flavobacteriales</taxon>
        <taxon>Flavobacteriaceae</taxon>
        <taxon>Myroides</taxon>
    </lineage>
</organism>
<reference evidence="3" key="1">
    <citation type="submission" date="2016-10" db="EMBL/GenBank/DDBJ databases">
        <authorList>
            <person name="Varghese N."/>
            <person name="Submissions S."/>
        </authorList>
    </citation>
    <scope>NUCLEOTIDE SEQUENCE [LARGE SCALE GENOMIC DNA]</scope>
    <source>
        <strain evidence="3">DSM 23313</strain>
    </source>
</reference>
<feature type="transmembrane region" description="Helical" evidence="1">
    <location>
        <begin position="5"/>
        <end position="22"/>
    </location>
</feature>
<keyword evidence="1" id="KW-1133">Transmembrane helix</keyword>
<dbReference type="RefSeq" id="WP_090410329.1">
    <property type="nucleotide sequence ID" value="NZ_FNDQ01000030.1"/>
</dbReference>
<accession>A0A1G8GMS8</accession>